<organism evidence="1">
    <name type="scientific">Anguilla anguilla</name>
    <name type="common">European freshwater eel</name>
    <name type="synonym">Muraena anguilla</name>
    <dbReference type="NCBI Taxonomy" id="7936"/>
    <lineage>
        <taxon>Eukaryota</taxon>
        <taxon>Metazoa</taxon>
        <taxon>Chordata</taxon>
        <taxon>Craniata</taxon>
        <taxon>Vertebrata</taxon>
        <taxon>Euteleostomi</taxon>
        <taxon>Actinopterygii</taxon>
        <taxon>Neopterygii</taxon>
        <taxon>Teleostei</taxon>
        <taxon>Anguilliformes</taxon>
        <taxon>Anguillidae</taxon>
        <taxon>Anguilla</taxon>
    </lineage>
</organism>
<proteinExistence type="predicted"/>
<dbReference type="EMBL" id="GBXM01085209">
    <property type="protein sequence ID" value="JAH23368.1"/>
    <property type="molecule type" value="Transcribed_RNA"/>
</dbReference>
<accession>A0A0E9R4W3</accession>
<protein>
    <submittedName>
        <fullName evidence="1">Uncharacterized protein</fullName>
    </submittedName>
</protein>
<reference evidence="1" key="1">
    <citation type="submission" date="2014-11" db="EMBL/GenBank/DDBJ databases">
        <authorList>
            <person name="Amaro Gonzalez C."/>
        </authorList>
    </citation>
    <scope>NUCLEOTIDE SEQUENCE</scope>
</reference>
<reference evidence="1" key="2">
    <citation type="journal article" date="2015" name="Fish Shellfish Immunol.">
        <title>Early steps in the European eel (Anguilla anguilla)-Vibrio vulnificus interaction in the gills: Role of the RtxA13 toxin.</title>
        <authorList>
            <person name="Callol A."/>
            <person name="Pajuelo D."/>
            <person name="Ebbesson L."/>
            <person name="Teles M."/>
            <person name="MacKenzie S."/>
            <person name="Amaro C."/>
        </authorList>
    </citation>
    <scope>NUCLEOTIDE SEQUENCE</scope>
</reference>
<sequence>MKFNQCLVRTLIGLRTSLCLGTLRPFLTAHICITGLLNAC</sequence>
<dbReference type="AlphaFoldDB" id="A0A0E9R4W3"/>
<name>A0A0E9R4W3_ANGAN</name>
<evidence type="ECO:0000313" key="1">
    <source>
        <dbReference type="EMBL" id="JAH23368.1"/>
    </source>
</evidence>